<dbReference type="SUPFAM" id="SSF53474">
    <property type="entry name" value="alpha/beta-Hydrolases"/>
    <property type="match status" value="1"/>
</dbReference>
<sequence>MAIRRALISGVVSILAAVSLVSFTSTGVAQADSQVVYVHSASMNKDIPVKILRAAGDGPAPTLYLLDGLRAPDNDNGWLINTDVENFFAGKRVNVVIPFGGGGTFYSDWERPDPKLGVVRWETFLTKELPAVMAASYGSDGVNNAIAGLSMSGTSALNLATHRPDLYKAVASFSGYPTASSPGFAQGIQVSVAQMGGNPLNMWGLWPSGSWLRNDPLLNVGALRGKAVYISSGAGSPTSDPTVNPASSKFDAVKFAQMVPLETAAGLSSQLFVPALRAVGVNPTVRITAEGTHWWNYWQDRLHEAWFSTIGPALGA</sequence>
<dbReference type="AlphaFoldDB" id="A0A934NTD8"/>
<dbReference type="Gene3D" id="3.40.50.1820">
    <property type="entry name" value="alpha/beta hydrolase"/>
    <property type="match status" value="1"/>
</dbReference>
<evidence type="ECO:0000256" key="1">
    <source>
        <dbReference type="SAM" id="SignalP"/>
    </source>
</evidence>
<evidence type="ECO:0000313" key="3">
    <source>
        <dbReference type="Proteomes" id="UP000655868"/>
    </source>
</evidence>
<feature type="chain" id="PRO_5037151079" evidence="1">
    <location>
        <begin position="32"/>
        <end position="316"/>
    </location>
</feature>
<feature type="signal peptide" evidence="1">
    <location>
        <begin position="1"/>
        <end position="31"/>
    </location>
</feature>
<dbReference type="GO" id="GO:0016747">
    <property type="term" value="F:acyltransferase activity, transferring groups other than amino-acyl groups"/>
    <property type="evidence" value="ECO:0007669"/>
    <property type="project" value="TreeGrafter"/>
</dbReference>
<gene>
    <name evidence="2" type="ORF">JGU71_19830</name>
</gene>
<dbReference type="Proteomes" id="UP000655868">
    <property type="component" value="Unassembled WGS sequence"/>
</dbReference>
<dbReference type="InterPro" id="IPR029058">
    <property type="entry name" value="AB_hydrolase_fold"/>
</dbReference>
<dbReference type="RefSeq" id="WP_199706004.1">
    <property type="nucleotide sequence ID" value="NZ_JAEMNV010000006.1"/>
</dbReference>
<dbReference type="Pfam" id="PF00756">
    <property type="entry name" value="Esterase"/>
    <property type="match status" value="1"/>
</dbReference>
<proteinExistence type="predicted"/>
<accession>A0A934NTD8</accession>
<keyword evidence="3" id="KW-1185">Reference proteome</keyword>
<comment type="caution">
    <text evidence="2">The sequence shown here is derived from an EMBL/GenBank/DDBJ whole genome shotgun (WGS) entry which is preliminary data.</text>
</comment>
<protein>
    <submittedName>
        <fullName evidence="2">Esterase family protein</fullName>
    </submittedName>
</protein>
<dbReference type="EMBL" id="JAEMNV010000006">
    <property type="protein sequence ID" value="MBJ8341141.1"/>
    <property type="molecule type" value="Genomic_DNA"/>
</dbReference>
<dbReference type="InterPro" id="IPR050583">
    <property type="entry name" value="Mycobacterial_A85_antigen"/>
</dbReference>
<dbReference type="PANTHER" id="PTHR48098">
    <property type="entry name" value="ENTEROCHELIN ESTERASE-RELATED"/>
    <property type="match status" value="1"/>
</dbReference>
<organism evidence="2 3">
    <name type="scientific">Antrihabitans stalagmiti</name>
    <dbReference type="NCBI Taxonomy" id="2799499"/>
    <lineage>
        <taxon>Bacteria</taxon>
        <taxon>Bacillati</taxon>
        <taxon>Actinomycetota</taxon>
        <taxon>Actinomycetes</taxon>
        <taxon>Mycobacteriales</taxon>
        <taxon>Nocardiaceae</taxon>
        <taxon>Antrihabitans</taxon>
    </lineage>
</organism>
<evidence type="ECO:0000313" key="2">
    <source>
        <dbReference type="EMBL" id="MBJ8341141.1"/>
    </source>
</evidence>
<keyword evidence="1" id="KW-0732">Signal</keyword>
<dbReference type="InterPro" id="IPR000801">
    <property type="entry name" value="Esterase-like"/>
</dbReference>
<dbReference type="PANTHER" id="PTHR48098:SF1">
    <property type="entry name" value="DIACYLGLYCEROL ACYLTRANSFERASE_MYCOLYLTRANSFERASE AG85A"/>
    <property type="match status" value="1"/>
</dbReference>
<reference evidence="2" key="1">
    <citation type="submission" date="2020-12" db="EMBL/GenBank/DDBJ databases">
        <title>Antrihabitans popcorni sp. nov. and Antrihabitans auranticaus sp. nov., isolated from a larva cave.</title>
        <authorList>
            <person name="Lee S.D."/>
            <person name="Kim I.S."/>
        </authorList>
    </citation>
    <scope>NUCLEOTIDE SEQUENCE</scope>
    <source>
        <strain evidence="2">YC3-6</strain>
    </source>
</reference>
<name>A0A934NTD8_9NOCA</name>